<evidence type="ECO:0000256" key="1">
    <source>
        <dbReference type="SAM" id="MobiDB-lite"/>
    </source>
</evidence>
<dbReference type="EMBL" id="LFYR01000777">
    <property type="protein sequence ID" value="KMZ69349.1"/>
    <property type="molecule type" value="Genomic_DNA"/>
</dbReference>
<keyword evidence="3" id="KW-1185">Reference proteome</keyword>
<evidence type="ECO:0000313" key="2">
    <source>
        <dbReference type="EMBL" id="KMZ69349.1"/>
    </source>
</evidence>
<name>A0A0K9PK55_ZOSMR</name>
<proteinExistence type="predicted"/>
<organism evidence="2 3">
    <name type="scientific">Zostera marina</name>
    <name type="common">Eelgrass</name>
    <dbReference type="NCBI Taxonomy" id="29655"/>
    <lineage>
        <taxon>Eukaryota</taxon>
        <taxon>Viridiplantae</taxon>
        <taxon>Streptophyta</taxon>
        <taxon>Embryophyta</taxon>
        <taxon>Tracheophyta</taxon>
        <taxon>Spermatophyta</taxon>
        <taxon>Magnoliopsida</taxon>
        <taxon>Liliopsida</taxon>
        <taxon>Zosteraceae</taxon>
        <taxon>Zostera</taxon>
    </lineage>
</organism>
<dbReference type="OrthoDB" id="1113587at2759"/>
<feature type="region of interest" description="Disordered" evidence="1">
    <location>
        <begin position="1"/>
        <end position="20"/>
    </location>
</feature>
<evidence type="ECO:0000313" key="3">
    <source>
        <dbReference type="Proteomes" id="UP000036987"/>
    </source>
</evidence>
<sequence length="126" mass="14341">MDEGNKPVVHNTSSQEERSHLNQRLHFSGQSHAIMLLTFSHTRLSQTSLQTGLKYYFQGSSQRIHQASSIIKGKLLGNNFMLATEFIKGFKRKSGTKKLASKIDISNTFDKVDWFGFEMDSSRNEV</sequence>
<gene>
    <name evidence="2" type="ORF">ZOSMA_216G00190</name>
</gene>
<dbReference type="Proteomes" id="UP000036987">
    <property type="component" value="Unassembled WGS sequence"/>
</dbReference>
<reference evidence="3" key="1">
    <citation type="journal article" date="2016" name="Nature">
        <title>The genome of the seagrass Zostera marina reveals angiosperm adaptation to the sea.</title>
        <authorList>
            <person name="Olsen J.L."/>
            <person name="Rouze P."/>
            <person name="Verhelst B."/>
            <person name="Lin Y.-C."/>
            <person name="Bayer T."/>
            <person name="Collen J."/>
            <person name="Dattolo E."/>
            <person name="De Paoli E."/>
            <person name="Dittami S."/>
            <person name="Maumus F."/>
            <person name="Michel G."/>
            <person name="Kersting A."/>
            <person name="Lauritano C."/>
            <person name="Lohaus R."/>
            <person name="Toepel M."/>
            <person name="Tonon T."/>
            <person name="Vanneste K."/>
            <person name="Amirebrahimi M."/>
            <person name="Brakel J."/>
            <person name="Bostroem C."/>
            <person name="Chovatia M."/>
            <person name="Grimwood J."/>
            <person name="Jenkins J.W."/>
            <person name="Jueterbock A."/>
            <person name="Mraz A."/>
            <person name="Stam W.T."/>
            <person name="Tice H."/>
            <person name="Bornberg-Bauer E."/>
            <person name="Green P.J."/>
            <person name="Pearson G.A."/>
            <person name="Procaccini G."/>
            <person name="Duarte C.M."/>
            <person name="Schmutz J."/>
            <person name="Reusch T.B.H."/>
            <person name="Van de Peer Y."/>
        </authorList>
    </citation>
    <scope>NUCLEOTIDE SEQUENCE [LARGE SCALE GENOMIC DNA]</scope>
    <source>
        <strain evidence="3">cv. Finnish</strain>
    </source>
</reference>
<protein>
    <submittedName>
        <fullName evidence="2">Uncharacterized protein</fullName>
    </submittedName>
</protein>
<dbReference type="AlphaFoldDB" id="A0A0K9PK55"/>
<comment type="caution">
    <text evidence="2">The sequence shown here is derived from an EMBL/GenBank/DDBJ whole genome shotgun (WGS) entry which is preliminary data.</text>
</comment>
<accession>A0A0K9PK55</accession>